<comment type="subunit">
    <text evidence="8">The complex is composed of two ATP-binding proteins (PotA), two transmembrane proteins (PotB and PotC) and a solute-binding protein (PotD).</text>
</comment>
<dbReference type="Gene3D" id="3.40.50.300">
    <property type="entry name" value="P-loop containing nucleotide triphosphate hydrolases"/>
    <property type="match status" value="1"/>
</dbReference>
<dbReference type="PANTHER" id="PTHR42781">
    <property type="entry name" value="SPERMIDINE/PUTRESCINE IMPORT ATP-BINDING PROTEIN POTA"/>
    <property type="match status" value="1"/>
</dbReference>
<evidence type="ECO:0000256" key="5">
    <source>
        <dbReference type="ARBA" id="ARBA00022840"/>
    </source>
</evidence>
<evidence type="ECO:0000256" key="3">
    <source>
        <dbReference type="ARBA" id="ARBA00022519"/>
    </source>
</evidence>
<dbReference type="EMBL" id="FNYE01000059">
    <property type="protein sequence ID" value="SEK12625.1"/>
    <property type="molecule type" value="Genomic_DNA"/>
</dbReference>
<dbReference type="GO" id="GO:0016887">
    <property type="term" value="F:ATP hydrolysis activity"/>
    <property type="evidence" value="ECO:0007669"/>
    <property type="project" value="InterPro"/>
</dbReference>
<name>A0A1H7EPH6_9BURK</name>
<dbReference type="Pfam" id="PF08402">
    <property type="entry name" value="TOBE_2"/>
    <property type="match status" value="1"/>
</dbReference>
<evidence type="ECO:0000256" key="1">
    <source>
        <dbReference type="ARBA" id="ARBA00022448"/>
    </source>
</evidence>
<reference evidence="11" key="1">
    <citation type="submission" date="2016-10" db="EMBL/GenBank/DDBJ databases">
        <authorList>
            <person name="Varghese N."/>
            <person name="Submissions S."/>
        </authorList>
    </citation>
    <scope>NUCLEOTIDE SEQUENCE [LARGE SCALE GENOMIC DNA]</scope>
    <source>
        <strain evidence="11">LMG 26031</strain>
    </source>
</reference>
<dbReference type="InterPro" id="IPR008995">
    <property type="entry name" value="Mo/tungstate-bd_C_term_dom"/>
</dbReference>
<evidence type="ECO:0000259" key="9">
    <source>
        <dbReference type="PROSITE" id="PS50893"/>
    </source>
</evidence>
<keyword evidence="6 8" id="KW-1278">Translocase</keyword>
<evidence type="ECO:0000256" key="6">
    <source>
        <dbReference type="ARBA" id="ARBA00022967"/>
    </source>
</evidence>
<dbReference type="GO" id="GO:0015417">
    <property type="term" value="F:ABC-type polyamine transporter activity"/>
    <property type="evidence" value="ECO:0007669"/>
    <property type="project" value="UniProtKB-EC"/>
</dbReference>
<evidence type="ECO:0000256" key="7">
    <source>
        <dbReference type="ARBA" id="ARBA00023136"/>
    </source>
</evidence>
<dbReference type="RefSeq" id="WP_090873801.1">
    <property type="nucleotide sequence ID" value="NZ_FNYE01000059.1"/>
</dbReference>
<dbReference type="SUPFAM" id="SSF50331">
    <property type="entry name" value="MOP-like"/>
    <property type="match status" value="1"/>
</dbReference>
<dbReference type="InterPro" id="IPR017871">
    <property type="entry name" value="ABC_transporter-like_CS"/>
</dbReference>
<accession>A0A1H7EPH6</accession>
<dbReference type="NCBIfam" id="TIGR01187">
    <property type="entry name" value="potA"/>
    <property type="match status" value="1"/>
</dbReference>
<dbReference type="AlphaFoldDB" id="A0A1H7EPH6"/>
<dbReference type="STRING" id="667676.SAMN05192539_105923"/>
<dbReference type="PANTHER" id="PTHR42781:SF6">
    <property type="entry name" value="SPERMIDINE_PUTRESCINE IMPORT ATP-BINDING PROTEIN POTA"/>
    <property type="match status" value="1"/>
</dbReference>
<comment type="function">
    <text evidence="8">Part of the ABC transporter complex PotABCD involved in spermidine/putrescine import. Responsible for energy coupling to the transport system.</text>
</comment>
<dbReference type="InterPro" id="IPR003439">
    <property type="entry name" value="ABC_transporter-like_ATP-bd"/>
</dbReference>
<dbReference type="InterPro" id="IPR005893">
    <property type="entry name" value="PotA-like"/>
</dbReference>
<dbReference type="SMART" id="SM00382">
    <property type="entry name" value="AAA"/>
    <property type="match status" value="1"/>
</dbReference>
<keyword evidence="5 8" id="KW-0067">ATP-binding</keyword>
<dbReference type="InterPro" id="IPR013611">
    <property type="entry name" value="Transp-assoc_OB_typ2"/>
</dbReference>
<sequence length="384" mass="41662">MNMLNVFHQREQGNAGRADSDHVVFSQVEKSYDGNTHVVKSLSLSVKRGEFLTLLGPSGSGKTTTLMMLAGFEAPTAGTISIGGVNLTNTPPHKRGIGMVFQNYALFPHMSIADNVAFPLAARKMSRSEIGERVTRALEMVKMQDYASRRPAQLSGGQQQRIALARALVFEPTLVLMDEPLGALDKQLREHMQTEIKHLHKMLGVTVVYVTHDQDEALAMSDRVAIFNNGVIEQIGPPAEIYESPNTEFVSRFVGDNNLLEGVVDDCYISESGGYRAKITHGACRFEAVAAKPLASGTHITLVLRPERVSLAGQDGSFENQVSSQIVESTYFGDHVRLTCRIPSGNEIIVKLANTSSLGSLQAGQTLPIGWRSADSRALLAIGG</sequence>
<feature type="domain" description="ABC transporter" evidence="9">
    <location>
        <begin position="23"/>
        <end position="254"/>
    </location>
</feature>
<gene>
    <name evidence="8" type="primary">potA</name>
    <name evidence="10" type="ORF">SAMN05192539_105923</name>
</gene>
<dbReference type="FunFam" id="3.40.50.300:FF:000133">
    <property type="entry name" value="Spermidine/putrescine import ATP-binding protein PotA"/>
    <property type="match status" value="1"/>
</dbReference>
<dbReference type="InterPro" id="IPR050093">
    <property type="entry name" value="ABC_SmlMolc_Importer"/>
</dbReference>
<dbReference type="Pfam" id="PF00005">
    <property type="entry name" value="ABC_tran"/>
    <property type="match status" value="1"/>
</dbReference>
<dbReference type="GO" id="GO:0043190">
    <property type="term" value="C:ATP-binding cassette (ABC) transporter complex"/>
    <property type="evidence" value="ECO:0007669"/>
    <property type="project" value="InterPro"/>
</dbReference>
<evidence type="ECO:0000256" key="2">
    <source>
        <dbReference type="ARBA" id="ARBA00022475"/>
    </source>
</evidence>
<keyword evidence="7 8" id="KW-0472">Membrane</keyword>
<dbReference type="PROSITE" id="PS50893">
    <property type="entry name" value="ABC_TRANSPORTER_2"/>
    <property type="match status" value="1"/>
</dbReference>
<keyword evidence="4 8" id="KW-0547">Nucleotide-binding</keyword>
<dbReference type="Gene3D" id="2.40.50.100">
    <property type="match status" value="1"/>
</dbReference>
<dbReference type="GO" id="GO:0005524">
    <property type="term" value="F:ATP binding"/>
    <property type="evidence" value="ECO:0007669"/>
    <property type="project" value="UniProtKB-KW"/>
</dbReference>
<dbReference type="PROSITE" id="PS00211">
    <property type="entry name" value="ABC_TRANSPORTER_1"/>
    <property type="match status" value="1"/>
</dbReference>
<evidence type="ECO:0000256" key="4">
    <source>
        <dbReference type="ARBA" id="ARBA00022741"/>
    </source>
</evidence>
<evidence type="ECO:0000256" key="8">
    <source>
        <dbReference type="RuleBase" id="RU364083"/>
    </source>
</evidence>
<dbReference type="SUPFAM" id="SSF52540">
    <property type="entry name" value="P-loop containing nucleoside triphosphate hydrolases"/>
    <property type="match status" value="1"/>
</dbReference>
<keyword evidence="11" id="KW-1185">Reference proteome</keyword>
<dbReference type="EC" id="7.6.2.11" evidence="8"/>
<proteinExistence type="inferred from homology"/>
<comment type="similarity">
    <text evidence="8">Belongs to the ABC transporter superfamily. Spermidine/putrescine importer (TC 3.A.1.11.1) family.</text>
</comment>
<dbReference type="GO" id="GO:0015847">
    <property type="term" value="P:putrescine transport"/>
    <property type="evidence" value="ECO:0007669"/>
    <property type="project" value="UniProtKB-ARBA"/>
</dbReference>
<evidence type="ECO:0000313" key="11">
    <source>
        <dbReference type="Proteomes" id="UP000198866"/>
    </source>
</evidence>
<keyword evidence="1 8" id="KW-0813">Transport</keyword>
<dbReference type="Proteomes" id="UP000198866">
    <property type="component" value="Unassembled WGS sequence"/>
</dbReference>
<keyword evidence="2 8" id="KW-1003">Cell membrane</keyword>
<evidence type="ECO:0000313" key="10">
    <source>
        <dbReference type="EMBL" id="SEK12625.1"/>
    </source>
</evidence>
<protein>
    <recommendedName>
        <fullName evidence="8">Spermidine/putrescine import ATP-binding protein PotA</fullName>
        <ecNumber evidence="8">7.6.2.11</ecNumber>
    </recommendedName>
</protein>
<organism evidence="10 11">
    <name type="scientific">Paraburkholderia diazotrophica</name>
    <dbReference type="NCBI Taxonomy" id="667676"/>
    <lineage>
        <taxon>Bacteria</taxon>
        <taxon>Pseudomonadati</taxon>
        <taxon>Pseudomonadota</taxon>
        <taxon>Betaproteobacteria</taxon>
        <taxon>Burkholderiales</taxon>
        <taxon>Burkholderiaceae</taxon>
        <taxon>Paraburkholderia</taxon>
    </lineage>
</organism>
<keyword evidence="3" id="KW-0997">Cell inner membrane</keyword>
<comment type="catalytic activity">
    <reaction evidence="8">
        <text>ATP + H2O + polyamine-[polyamine-binding protein]Side 1 = ADP + phosphate + polyamineSide 2 + [polyamine-binding protein]Side 1.</text>
        <dbReference type="EC" id="7.6.2.11"/>
    </reaction>
</comment>
<dbReference type="OrthoDB" id="5298774at2"/>
<dbReference type="InterPro" id="IPR027417">
    <property type="entry name" value="P-loop_NTPase"/>
</dbReference>
<dbReference type="InterPro" id="IPR003593">
    <property type="entry name" value="AAA+_ATPase"/>
</dbReference>